<reference evidence="13" key="1">
    <citation type="journal article" date="2014" name="Int. J. Syst. Evol. Microbiol.">
        <title>Complete genome sequence of Corynebacterium casei LMG S-19264T (=DSM 44701T), isolated from a smear-ripened cheese.</title>
        <authorList>
            <consortium name="US DOE Joint Genome Institute (JGI-PGF)"/>
            <person name="Walter F."/>
            <person name="Albersmeier A."/>
            <person name="Kalinowski J."/>
            <person name="Ruckert C."/>
        </authorList>
    </citation>
    <scope>NUCLEOTIDE SEQUENCE</scope>
    <source>
        <strain evidence="13">CGMCC 1.12997</strain>
    </source>
</reference>
<protein>
    <recommendedName>
        <fullName evidence="10">Alpha-galactosidase</fullName>
        <ecNumber evidence="10">3.2.1.22</ecNumber>
    </recommendedName>
    <alternativeName>
        <fullName evidence="10">Melibiase</fullName>
    </alternativeName>
</protein>
<evidence type="ECO:0000256" key="11">
    <source>
        <dbReference type="SAM" id="SignalP"/>
    </source>
</evidence>
<evidence type="ECO:0000256" key="1">
    <source>
        <dbReference type="ARBA" id="ARBA00004613"/>
    </source>
</evidence>
<dbReference type="Proteomes" id="UP000647241">
    <property type="component" value="Unassembled WGS sequence"/>
</dbReference>
<dbReference type="GO" id="GO:0030246">
    <property type="term" value="F:carbohydrate binding"/>
    <property type="evidence" value="ECO:0007669"/>
    <property type="project" value="UniProtKB-KW"/>
</dbReference>
<dbReference type="InterPro" id="IPR041233">
    <property type="entry name" value="Melibiase_C"/>
</dbReference>
<evidence type="ECO:0000256" key="7">
    <source>
        <dbReference type="ARBA" id="ARBA00023157"/>
    </source>
</evidence>
<reference evidence="13" key="2">
    <citation type="submission" date="2020-09" db="EMBL/GenBank/DDBJ databases">
        <authorList>
            <person name="Sun Q."/>
            <person name="Zhou Y."/>
        </authorList>
    </citation>
    <scope>NUCLEOTIDE SEQUENCE</scope>
    <source>
        <strain evidence="13">CGMCC 1.12997</strain>
    </source>
</reference>
<dbReference type="GO" id="GO:0005576">
    <property type="term" value="C:extracellular region"/>
    <property type="evidence" value="ECO:0007669"/>
    <property type="project" value="UniProtKB-SubCell"/>
</dbReference>
<evidence type="ECO:0000259" key="12">
    <source>
        <dbReference type="Pfam" id="PF17801"/>
    </source>
</evidence>
<dbReference type="EMBL" id="BMGT01000003">
    <property type="protein sequence ID" value="GGG84202.1"/>
    <property type="molecule type" value="Genomic_DNA"/>
</dbReference>
<dbReference type="GO" id="GO:0005975">
    <property type="term" value="P:carbohydrate metabolic process"/>
    <property type="evidence" value="ECO:0007669"/>
    <property type="project" value="InterPro"/>
</dbReference>
<keyword evidence="7 10" id="KW-1015">Disulfide bond</keyword>
<dbReference type="Gene3D" id="2.60.40.1180">
    <property type="entry name" value="Golgi alpha-mannosidase II"/>
    <property type="match status" value="1"/>
</dbReference>
<evidence type="ECO:0000256" key="8">
    <source>
        <dbReference type="ARBA" id="ARBA00023180"/>
    </source>
</evidence>
<evidence type="ECO:0000313" key="14">
    <source>
        <dbReference type="Proteomes" id="UP000647241"/>
    </source>
</evidence>
<gene>
    <name evidence="13" type="ORF">GCM10011585_29990</name>
</gene>
<dbReference type="SUPFAM" id="SSF51445">
    <property type="entry name" value="(Trans)glycosidases"/>
    <property type="match status" value="1"/>
</dbReference>
<feature type="domain" description="Alpha galactosidase C-terminal" evidence="12">
    <location>
        <begin position="345"/>
        <end position="418"/>
    </location>
</feature>
<dbReference type="Pfam" id="PF16499">
    <property type="entry name" value="Melibiase_2"/>
    <property type="match status" value="1"/>
</dbReference>
<dbReference type="Pfam" id="PF17801">
    <property type="entry name" value="Melibiase_C"/>
    <property type="match status" value="1"/>
</dbReference>
<comment type="caution">
    <text evidence="13">The sequence shown here is derived from an EMBL/GenBank/DDBJ whole genome shotgun (WGS) entry which is preliminary data.</text>
</comment>
<dbReference type="EC" id="3.2.1.22" evidence="10"/>
<keyword evidence="3" id="KW-0964">Secreted</keyword>
<feature type="signal peptide" evidence="11">
    <location>
        <begin position="1"/>
        <end position="29"/>
    </location>
</feature>
<feature type="chain" id="PRO_5037265033" description="Alpha-galactosidase" evidence="11">
    <location>
        <begin position="30"/>
        <end position="421"/>
    </location>
</feature>
<evidence type="ECO:0000313" key="13">
    <source>
        <dbReference type="EMBL" id="GGG84202.1"/>
    </source>
</evidence>
<accession>A0A917M9V8</accession>
<dbReference type="InterPro" id="IPR000111">
    <property type="entry name" value="Glyco_hydro_27/36_CS"/>
</dbReference>
<dbReference type="FunFam" id="3.20.20.70:FF:000177">
    <property type="entry name" value="Alpha-galactosidase"/>
    <property type="match status" value="1"/>
</dbReference>
<comment type="catalytic activity">
    <reaction evidence="10">
        <text>Hydrolysis of terminal, non-reducing alpha-D-galactose residues in alpha-D-galactosides, including galactose oligosaccharides, galactomannans and galactolipids.</text>
        <dbReference type="EC" id="3.2.1.22"/>
    </reaction>
</comment>
<dbReference type="InterPro" id="IPR002241">
    <property type="entry name" value="Glyco_hydro_27"/>
</dbReference>
<dbReference type="InterPro" id="IPR017853">
    <property type="entry name" value="GH"/>
</dbReference>
<keyword evidence="4 11" id="KW-0732">Signal</keyword>
<keyword evidence="5" id="KW-0430">Lectin</keyword>
<evidence type="ECO:0000256" key="9">
    <source>
        <dbReference type="ARBA" id="ARBA00023295"/>
    </source>
</evidence>
<evidence type="ECO:0000256" key="5">
    <source>
        <dbReference type="ARBA" id="ARBA00022734"/>
    </source>
</evidence>
<keyword evidence="8" id="KW-0325">Glycoprotein</keyword>
<dbReference type="SUPFAM" id="SSF51011">
    <property type="entry name" value="Glycosyl hydrolase domain"/>
    <property type="match status" value="1"/>
</dbReference>
<dbReference type="InterPro" id="IPR013780">
    <property type="entry name" value="Glyco_hydro_b"/>
</dbReference>
<evidence type="ECO:0000256" key="6">
    <source>
        <dbReference type="ARBA" id="ARBA00022801"/>
    </source>
</evidence>
<name>A0A917M9V8_9BACT</name>
<dbReference type="PANTHER" id="PTHR11452:SF91">
    <property type="entry name" value="ALPHA-GALACTOSIDASE A-RELATED"/>
    <property type="match status" value="1"/>
</dbReference>
<comment type="similarity">
    <text evidence="2 10">Belongs to the glycosyl hydrolase 27 family.</text>
</comment>
<evidence type="ECO:0000256" key="3">
    <source>
        <dbReference type="ARBA" id="ARBA00022525"/>
    </source>
</evidence>
<dbReference type="Gene3D" id="3.20.20.70">
    <property type="entry name" value="Aldolase class I"/>
    <property type="match status" value="1"/>
</dbReference>
<evidence type="ECO:0000256" key="10">
    <source>
        <dbReference type="RuleBase" id="RU361168"/>
    </source>
</evidence>
<dbReference type="PANTHER" id="PTHR11452">
    <property type="entry name" value="ALPHA-GALACTOSIDASE/ALPHA-N-ACETYLGALACTOSAMINIDASE"/>
    <property type="match status" value="1"/>
</dbReference>
<dbReference type="AlphaFoldDB" id="A0A917M9V8"/>
<proteinExistence type="inferred from homology"/>
<dbReference type="CDD" id="cd14792">
    <property type="entry name" value="GH27"/>
    <property type="match status" value="1"/>
</dbReference>
<dbReference type="InterPro" id="IPR013785">
    <property type="entry name" value="Aldolase_TIM"/>
</dbReference>
<dbReference type="PRINTS" id="PR00740">
    <property type="entry name" value="GLHYDRLASE27"/>
</dbReference>
<keyword evidence="6 10" id="KW-0378">Hydrolase</keyword>
<evidence type="ECO:0000256" key="4">
    <source>
        <dbReference type="ARBA" id="ARBA00022729"/>
    </source>
</evidence>
<dbReference type="GO" id="GO:0004557">
    <property type="term" value="F:alpha-galactosidase activity"/>
    <property type="evidence" value="ECO:0007669"/>
    <property type="project" value="UniProtKB-EC"/>
</dbReference>
<keyword evidence="9 10" id="KW-0326">Glycosidase</keyword>
<organism evidence="13 14">
    <name type="scientific">Edaphobacter dinghuensis</name>
    <dbReference type="NCBI Taxonomy" id="1560005"/>
    <lineage>
        <taxon>Bacteria</taxon>
        <taxon>Pseudomonadati</taxon>
        <taxon>Acidobacteriota</taxon>
        <taxon>Terriglobia</taxon>
        <taxon>Terriglobales</taxon>
        <taxon>Acidobacteriaceae</taxon>
        <taxon>Edaphobacter</taxon>
    </lineage>
</organism>
<dbReference type="PROSITE" id="PS00512">
    <property type="entry name" value="ALPHA_GALACTOSIDASE"/>
    <property type="match status" value="1"/>
</dbReference>
<comment type="subcellular location">
    <subcellularLocation>
        <location evidence="1">Secreted</location>
    </subcellularLocation>
</comment>
<dbReference type="RefSeq" id="WP_188554978.1">
    <property type="nucleotide sequence ID" value="NZ_BMGT01000003.1"/>
</dbReference>
<keyword evidence="14" id="KW-1185">Reference proteome</keyword>
<evidence type="ECO:0000256" key="2">
    <source>
        <dbReference type="ARBA" id="ARBA00009743"/>
    </source>
</evidence>
<sequence length="421" mass="45761">MFIAHVRKFILIGGFALCLTLGASGVAAAAPVAGNTAPAWNGLAPTPPMGYNNWSYYQCNINEGLILAQAKALVSSGLAKKGYDTITIDDCWMAKKRNSDGELAGDPQKFPHGMAWMGQQVHALGLKFGIYEDAGDKTCAGFPGSWNFFQKDADTFAKWKVDYIKLDGCNVPTVPGKTSEETYRYAYKSFSDAILHTHRKMVYSESAPAYFQNTPDDWYLVLGWVADYGNLWREGDDIALGQYSGPRKWKSLNYNYSYNVGLWKYAGPGHWNDPDFLLVGDSGLSIDEMQSQMSLWAIMAAPLISSTDLTKISPAALAVLSNTDVIAVDQDPAGVQGHIVQFGETYDVLAKPLSNGDVAVVLYNKGDAPKKIKTTATLVGLKNASSLKLKNLVSKAMTTSQGDIETTVPSHGSVIYRVSAQ</sequence>